<protein>
    <recommendedName>
        <fullName evidence="1">Protein-glutamine gamma-glutamyltransferase-like C-terminal domain-containing protein</fullName>
    </recommendedName>
</protein>
<dbReference type="AlphaFoldDB" id="A0A343TL36"/>
<dbReference type="EMBL" id="CP025066">
    <property type="protein sequence ID" value="AUX09808.1"/>
    <property type="molecule type" value="Genomic_DNA"/>
</dbReference>
<reference evidence="3" key="1">
    <citation type="submission" date="2017-11" db="EMBL/GenBank/DDBJ databases">
        <title>Phenotypic and genomic properties of facultatively anaerobic sulfur-reducing natronoarchaea from hypersaline soda lakes.</title>
        <authorList>
            <person name="Sorokin D.Y."/>
            <person name="Kublanov I.V."/>
            <person name="Roman P."/>
            <person name="Sinninghe Damste J.S."/>
            <person name="Golyshin P.N."/>
            <person name="Rojo D."/>
            <person name="Ciordia S."/>
            <person name="Mena M.D.C."/>
            <person name="Ferrer M."/>
            <person name="Messina E."/>
            <person name="Smedile F."/>
            <person name="La Spada G."/>
            <person name="La Cono V."/>
            <person name="Yakimov M.M."/>
        </authorList>
    </citation>
    <scope>NUCLEOTIDE SEQUENCE [LARGE SCALE GENOMIC DNA]</scope>
    <source>
        <strain evidence="3">AArc-Sl</strain>
    </source>
</reference>
<dbReference type="InterPro" id="IPR025403">
    <property type="entry name" value="TgpA-like_C"/>
</dbReference>
<organism evidence="2 3">
    <name type="scientific">Halalkaliarchaeum desulfuricum</name>
    <dbReference type="NCBI Taxonomy" id="2055893"/>
    <lineage>
        <taxon>Archaea</taxon>
        <taxon>Methanobacteriati</taxon>
        <taxon>Methanobacteriota</taxon>
        <taxon>Stenosarchaea group</taxon>
        <taxon>Halobacteria</taxon>
        <taxon>Halobacteriales</taxon>
        <taxon>Haloferacaceae</taxon>
        <taxon>Halalkaliarchaeum</taxon>
    </lineage>
</organism>
<feature type="domain" description="Protein-glutamine gamma-glutamyltransferase-like C-terminal" evidence="1">
    <location>
        <begin position="62"/>
        <end position="129"/>
    </location>
</feature>
<gene>
    <name evidence="2" type="ORF">AArcSl_2183</name>
</gene>
<evidence type="ECO:0000259" key="1">
    <source>
        <dbReference type="Pfam" id="PF13559"/>
    </source>
</evidence>
<sequence length="140" mass="15892">MLAGALLATTVAFLTGTTDQNESNAQQENEADEEIDRAAVGRAAGRAAERLTREGNVDNEVYRAWREMTELLEVSDPETSTPEEFASAAIEAGFGKRDVYLLTRLFEDVRYGKREPSPERERRAIRTFRRIETRYTEEES</sequence>
<evidence type="ECO:0000313" key="2">
    <source>
        <dbReference type="EMBL" id="AUX09808.1"/>
    </source>
</evidence>
<dbReference type="Pfam" id="PF13559">
    <property type="entry name" value="DUF4129"/>
    <property type="match status" value="1"/>
</dbReference>
<keyword evidence="3" id="KW-1185">Reference proteome</keyword>
<evidence type="ECO:0000313" key="3">
    <source>
        <dbReference type="Proteomes" id="UP000263012"/>
    </source>
</evidence>
<accession>A0A343TL36</accession>
<proteinExistence type="predicted"/>
<dbReference type="KEGG" id="hdf:AArcSl_2183"/>
<name>A0A343TL36_9EURY</name>
<dbReference type="Proteomes" id="UP000263012">
    <property type="component" value="Chromosome"/>
</dbReference>